<protein>
    <submittedName>
        <fullName evidence="2">Protein tyrosine phosphatase non-receptor type 20</fullName>
    </submittedName>
</protein>
<dbReference type="AlphaFoldDB" id="A0A9L0J101"/>
<reference evidence="2" key="3">
    <citation type="submission" date="2025-09" db="UniProtKB">
        <authorList>
            <consortium name="Ensembl"/>
        </authorList>
    </citation>
    <scope>IDENTIFICATION</scope>
</reference>
<evidence type="ECO:0000256" key="1">
    <source>
        <dbReference type="SAM" id="MobiDB-lite"/>
    </source>
</evidence>
<dbReference type="Ensembl" id="ENSEAST00005078817.1">
    <property type="protein sequence ID" value="ENSEASP00005046809.1"/>
    <property type="gene ID" value="ENSEASG00005019455.2"/>
</dbReference>
<reference evidence="2" key="2">
    <citation type="submission" date="2025-08" db="UniProtKB">
        <authorList>
            <consortium name="Ensembl"/>
        </authorList>
    </citation>
    <scope>IDENTIFICATION</scope>
</reference>
<keyword evidence="3" id="KW-1185">Reference proteome</keyword>
<sequence>MWSTSSSFLRDRLSSEEELAGPSQPASTRLHVQHQRYSGSNETTTLWHDSNKGAVLLLLNCA</sequence>
<evidence type="ECO:0000313" key="2">
    <source>
        <dbReference type="Ensembl" id="ENSEASP00005046809.1"/>
    </source>
</evidence>
<name>A0A9L0J101_EQUAS</name>
<feature type="compositionally biased region" description="Polar residues" evidence="1">
    <location>
        <begin position="35"/>
        <end position="44"/>
    </location>
</feature>
<feature type="region of interest" description="Disordered" evidence="1">
    <location>
        <begin position="1"/>
        <end position="44"/>
    </location>
</feature>
<proteinExistence type="predicted"/>
<dbReference type="GeneTree" id="ENSGT00940000160066"/>
<reference evidence="2 3" key="1">
    <citation type="journal article" date="2020" name="Nat. Commun.">
        <title>Donkey genomes provide new insights into domestication and selection for coat color.</title>
        <authorList>
            <person name="Wang"/>
            <person name="C."/>
            <person name="Li"/>
            <person name="H."/>
            <person name="Guo"/>
            <person name="Y."/>
            <person name="Huang"/>
            <person name="J."/>
            <person name="Sun"/>
            <person name="Y."/>
            <person name="Min"/>
            <person name="J."/>
            <person name="Wang"/>
            <person name="J."/>
            <person name="Fang"/>
            <person name="X."/>
            <person name="Zhao"/>
            <person name="Z."/>
            <person name="Wang"/>
            <person name="S."/>
            <person name="Zhang"/>
            <person name="Y."/>
            <person name="Liu"/>
            <person name="Q."/>
            <person name="Jiang"/>
            <person name="Q."/>
            <person name="Wang"/>
            <person name="X."/>
            <person name="Guo"/>
            <person name="Y."/>
            <person name="Yang"/>
            <person name="C."/>
            <person name="Wang"/>
            <person name="Y."/>
            <person name="Tian"/>
            <person name="F."/>
            <person name="Zhuang"/>
            <person name="G."/>
            <person name="Fan"/>
            <person name="Y."/>
            <person name="Gao"/>
            <person name="Q."/>
            <person name="Li"/>
            <person name="Y."/>
            <person name="Ju"/>
            <person name="Z."/>
            <person name="Li"/>
            <person name="J."/>
            <person name="Li"/>
            <person name="R."/>
            <person name="Hou"/>
            <person name="M."/>
            <person name="Yang"/>
            <person name="G."/>
            <person name="Liu"/>
            <person name="G."/>
            <person name="Liu"/>
            <person name="W."/>
            <person name="Guo"/>
            <person name="J."/>
            <person name="Pan"/>
            <person name="S."/>
            <person name="Fan"/>
            <person name="G."/>
            <person name="Zhang"/>
            <person name="W."/>
            <person name="Zhang"/>
            <person name="R."/>
            <person name="Yu"/>
            <person name="J."/>
            <person name="Zhang"/>
            <person name="X."/>
            <person name="Yin"/>
            <person name="Q."/>
            <person name="Ji"/>
            <person name="C."/>
            <person name="Jin"/>
            <person name="Y."/>
            <person name="Yue"/>
            <person name="G."/>
            <person name="Liu"/>
            <person name="M."/>
            <person name="Xu"/>
            <person name="J."/>
            <person name="Liu"/>
            <person name="S."/>
            <person name="Jordana"/>
            <person name="J."/>
            <person name="Noce"/>
            <person name="A."/>
            <person name="Amills"/>
            <person name="M."/>
            <person name="Wu"/>
            <person name="D.D."/>
            <person name="Li"/>
            <person name="S."/>
            <person name="Zhou"/>
            <person name="X. and Zhong"/>
            <person name="J."/>
        </authorList>
    </citation>
    <scope>NUCLEOTIDE SEQUENCE [LARGE SCALE GENOMIC DNA]</scope>
</reference>
<evidence type="ECO:0000313" key="3">
    <source>
        <dbReference type="Proteomes" id="UP000694387"/>
    </source>
</evidence>
<accession>A0A9L0J101</accession>
<dbReference type="Proteomes" id="UP000694387">
    <property type="component" value="Chromosome 2"/>
</dbReference>
<gene>
    <name evidence="2" type="primary">PTPN20</name>
</gene>
<organism evidence="2 3">
    <name type="scientific">Equus asinus</name>
    <name type="common">Donkey</name>
    <name type="synonym">Equus africanus asinus</name>
    <dbReference type="NCBI Taxonomy" id="9793"/>
    <lineage>
        <taxon>Eukaryota</taxon>
        <taxon>Metazoa</taxon>
        <taxon>Chordata</taxon>
        <taxon>Craniata</taxon>
        <taxon>Vertebrata</taxon>
        <taxon>Euteleostomi</taxon>
        <taxon>Mammalia</taxon>
        <taxon>Eutheria</taxon>
        <taxon>Laurasiatheria</taxon>
        <taxon>Perissodactyla</taxon>
        <taxon>Equidae</taxon>
        <taxon>Equus</taxon>
    </lineage>
</organism>